<evidence type="ECO:0000259" key="2">
    <source>
        <dbReference type="Pfam" id="PF13963"/>
    </source>
</evidence>
<dbReference type="InterPro" id="IPR029480">
    <property type="entry name" value="Transpos_assoc"/>
</dbReference>
<protein>
    <recommendedName>
        <fullName evidence="2">Transposase-associated domain-containing protein</fullName>
    </recommendedName>
</protein>
<gene>
    <name evidence="3" type="ORF">E3N88_30912</name>
</gene>
<dbReference type="OrthoDB" id="1700723at2759"/>
<dbReference type="Proteomes" id="UP000326396">
    <property type="component" value="Linkage Group LG5"/>
</dbReference>
<dbReference type="PANTHER" id="PTHR33499:SF38">
    <property type="match status" value="1"/>
</dbReference>
<feature type="compositionally biased region" description="Basic and acidic residues" evidence="1">
    <location>
        <begin position="322"/>
        <end position="331"/>
    </location>
</feature>
<reference evidence="3 4" key="1">
    <citation type="submission" date="2019-05" db="EMBL/GenBank/DDBJ databases">
        <title>Mikania micrantha, genome provides insights into the molecular mechanism of rapid growth.</title>
        <authorList>
            <person name="Liu B."/>
        </authorList>
    </citation>
    <scope>NUCLEOTIDE SEQUENCE [LARGE SCALE GENOMIC DNA]</scope>
    <source>
        <strain evidence="3">NLD-2019</strain>
        <tissue evidence="3">Leaf</tissue>
    </source>
</reference>
<proteinExistence type="predicted"/>
<evidence type="ECO:0000256" key="1">
    <source>
        <dbReference type="SAM" id="MobiDB-lite"/>
    </source>
</evidence>
<feature type="domain" description="Transposase-associated" evidence="2">
    <location>
        <begin position="71"/>
        <end position="144"/>
    </location>
</feature>
<keyword evidence="4" id="KW-1185">Reference proteome</keyword>
<feature type="compositionally biased region" description="Polar residues" evidence="1">
    <location>
        <begin position="332"/>
        <end position="344"/>
    </location>
</feature>
<dbReference type="EMBL" id="SZYD01000015">
    <property type="protein sequence ID" value="KAD3641688.1"/>
    <property type="molecule type" value="Genomic_DNA"/>
</dbReference>
<organism evidence="3 4">
    <name type="scientific">Mikania micrantha</name>
    <name type="common">bitter vine</name>
    <dbReference type="NCBI Taxonomy" id="192012"/>
    <lineage>
        <taxon>Eukaryota</taxon>
        <taxon>Viridiplantae</taxon>
        <taxon>Streptophyta</taxon>
        <taxon>Embryophyta</taxon>
        <taxon>Tracheophyta</taxon>
        <taxon>Spermatophyta</taxon>
        <taxon>Magnoliopsida</taxon>
        <taxon>eudicotyledons</taxon>
        <taxon>Gunneridae</taxon>
        <taxon>Pentapetalae</taxon>
        <taxon>asterids</taxon>
        <taxon>campanulids</taxon>
        <taxon>Asterales</taxon>
        <taxon>Asteraceae</taxon>
        <taxon>Asteroideae</taxon>
        <taxon>Heliantheae alliance</taxon>
        <taxon>Eupatorieae</taxon>
        <taxon>Mikania</taxon>
    </lineage>
</organism>
<dbReference type="Pfam" id="PF13963">
    <property type="entry name" value="Transpos_assoc"/>
    <property type="match status" value="1"/>
</dbReference>
<comment type="caution">
    <text evidence="3">The sequence shown here is derived from an EMBL/GenBank/DDBJ whole genome shotgun (WGS) entry which is preliminary data.</text>
</comment>
<evidence type="ECO:0000313" key="3">
    <source>
        <dbReference type="EMBL" id="KAD3641688.1"/>
    </source>
</evidence>
<dbReference type="PANTHER" id="PTHR33499">
    <property type="entry name" value="OS12G0282400 PROTEIN-RELATED"/>
    <property type="match status" value="1"/>
</dbReference>
<feature type="region of interest" description="Disordered" evidence="1">
    <location>
        <begin position="321"/>
        <end position="377"/>
    </location>
</feature>
<sequence>MAIPSISTFHSNDLYPTTLPLIERLETLSSDSLLCTLLNSLLLYEEIWGKLNQLNQTSYLQIKNFAMTLDKSWTKITNKVDPKFIKGAIAFAERRETYIDSEGRIHCPCKKCVNARKYVPKVVSDHIIHNGFESSYNVWLHHGEHLSGYETSETNNECEIGEIYKQNPSQLNEELYALSCLPDNRVTLHKGYIVNGVKFLIKSRDDCRQTQNCGLTVPGIHDDVEDDYYGYLEEEKECLLEDVNLHREDVAEEIVENVDVQQSCEDLDDLIDEEIDDSDHNMEELELDLDDSQSDKSIDEIENVDTMWILMFVMMATGVTTRRSDEQDSRQPRIQSAANGSSSEVIPHPTRKRNRRLTDNEATDQPASDPPKRCGPSLNLSATKTLDNLPAGAKISLTLSTDTKGFIGNSATQFATECGIIIRNYCPMNFHTWDSIPNDVKNMLYEQLQGRFNLLRSDRVFMEHVNARLHAQWKRTRGTLSEYWKRNGGKTNPQLARSKMKPNCRSQEDWNHLCDYWELEKTRKYNDQMEANRGKQVITSRGGSRSISNHKFHLPTAGWAA</sequence>
<evidence type="ECO:0000313" key="4">
    <source>
        <dbReference type="Proteomes" id="UP000326396"/>
    </source>
</evidence>
<dbReference type="AlphaFoldDB" id="A0A5N6MNJ1"/>
<name>A0A5N6MNJ1_9ASTR</name>
<accession>A0A5N6MNJ1</accession>